<keyword evidence="3" id="KW-1185">Reference proteome</keyword>
<protein>
    <submittedName>
        <fullName evidence="2">Conserved domain protein</fullName>
    </submittedName>
</protein>
<dbReference type="STRING" id="240015.ACP_2165"/>
<accession>C1F9K8</accession>
<organism evidence="2 3">
    <name type="scientific">Acidobacterium capsulatum (strain ATCC 51196 / DSM 11244 / BCRC 80197 / JCM 7670 / NBRC 15755 / NCIMB 13165 / 161)</name>
    <dbReference type="NCBI Taxonomy" id="240015"/>
    <lineage>
        <taxon>Bacteria</taxon>
        <taxon>Pseudomonadati</taxon>
        <taxon>Acidobacteriota</taxon>
        <taxon>Terriglobia</taxon>
        <taxon>Terriglobales</taxon>
        <taxon>Acidobacteriaceae</taxon>
        <taxon>Acidobacterium</taxon>
    </lineage>
</organism>
<keyword evidence="1" id="KW-1133">Transmembrane helix</keyword>
<gene>
    <name evidence="2" type="ordered locus">ACP_2165</name>
</gene>
<name>C1F9K8_ACIC5</name>
<sequence length="94" mass="10174">MSFAFGFAIVIVIAIFVYTDAQKRGMNAFLWALGTLLFCIVFFPLYLILRNPVVLVLPPGVPGPVSTGPRLCATCGKYYEGAAQFCPHCGARQG</sequence>
<dbReference type="Proteomes" id="UP000002207">
    <property type="component" value="Chromosome"/>
</dbReference>
<proteinExistence type="predicted"/>
<evidence type="ECO:0000313" key="3">
    <source>
        <dbReference type="Proteomes" id="UP000002207"/>
    </source>
</evidence>
<dbReference type="AlphaFoldDB" id="C1F9K8"/>
<evidence type="ECO:0000256" key="1">
    <source>
        <dbReference type="SAM" id="Phobius"/>
    </source>
</evidence>
<dbReference type="InParanoid" id="C1F9K8"/>
<dbReference type="OrthoDB" id="1786883at2"/>
<dbReference type="KEGG" id="aca:ACP_2165"/>
<dbReference type="HOGENOM" id="CLU_2424314_0_0_0"/>
<dbReference type="EMBL" id="CP001472">
    <property type="protein sequence ID" value="ACO32409.1"/>
    <property type="molecule type" value="Genomic_DNA"/>
</dbReference>
<dbReference type="RefSeq" id="WP_015897264.1">
    <property type="nucleotide sequence ID" value="NC_012483.1"/>
</dbReference>
<evidence type="ECO:0000313" key="2">
    <source>
        <dbReference type="EMBL" id="ACO32409.1"/>
    </source>
</evidence>
<keyword evidence="1" id="KW-0472">Membrane</keyword>
<feature type="transmembrane region" description="Helical" evidence="1">
    <location>
        <begin position="29"/>
        <end position="49"/>
    </location>
</feature>
<reference evidence="2 3" key="1">
    <citation type="journal article" date="2009" name="Appl. Environ. Microbiol.">
        <title>Three genomes from the phylum Acidobacteria provide insight into the lifestyles of these microorganisms in soils.</title>
        <authorList>
            <person name="Ward N.L."/>
            <person name="Challacombe J.F."/>
            <person name="Janssen P.H."/>
            <person name="Henrissat B."/>
            <person name="Coutinho P.M."/>
            <person name="Wu M."/>
            <person name="Xie G."/>
            <person name="Haft D.H."/>
            <person name="Sait M."/>
            <person name="Badger J."/>
            <person name="Barabote R.D."/>
            <person name="Bradley B."/>
            <person name="Brettin T.S."/>
            <person name="Brinkac L.M."/>
            <person name="Bruce D."/>
            <person name="Creasy T."/>
            <person name="Daugherty S.C."/>
            <person name="Davidsen T.M."/>
            <person name="DeBoy R.T."/>
            <person name="Detter J.C."/>
            <person name="Dodson R.J."/>
            <person name="Durkin A.S."/>
            <person name="Ganapathy A."/>
            <person name="Gwinn-Giglio M."/>
            <person name="Han C.S."/>
            <person name="Khouri H."/>
            <person name="Kiss H."/>
            <person name="Kothari S.P."/>
            <person name="Madupu R."/>
            <person name="Nelson K.E."/>
            <person name="Nelson W.C."/>
            <person name="Paulsen I."/>
            <person name="Penn K."/>
            <person name="Ren Q."/>
            <person name="Rosovitz M.J."/>
            <person name="Selengut J.D."/>
            <person name="Shrivastava S."/>
            <person name="Sullivan S.A."/>
            <person name="Tapia R."/>
            <person name="Thompson L.S."/>
            <person name="Watkins K.L."/>
            <person name="Yang Q."/>
            <person name="Yu C."/>
            <person name="Zafar N."/>
            <person name="Zhou L."/>
            <person name="Kuske C.R."/>
        </authorList>
    </citation>
    <scope>NUCLEOTIDE SEQUENCE [LARGE SCALE GENOMIC DNA]</scope>
    <source>
        <strain evidence="3">ATCC 51196 / DSM 11244 / BCRC 80197 / JCM 7670 / NBRC 15755 / NCIMB 13165 / 161</strain>
    </source>
</reference>
<keyword evidence="1" id="KW-0812">Transmembrane</keyword>